<name>A0ABD0ZF48_CARAN</name>
<keyword evidence="2" id="KW-1185">Reference proteome</keyword>
<evidence type="ECO:0000313" key="2">
    <source>
        <dbReference type="Proteomes" id="UP001558713"/>
    </source>
</evidence>
<dbReference type="AlphaFoldDB" id="A0ABD0ZF48"/>
<evidence type="ECO:0000313" key="1">
    <source>
        <dbReference type="EMBL" id="KAL1193318.1"/>
    </source>
</evidence>
<dbReference type="Proteomes" id="UP001558713">
    <property type="component" value="Unassembled WGS sequence"/>
</dbReference>
<gene>
    <name evidence="1" type="ORF">V5N11_012557</name>
</gene>
<reference evidence="1 2" key="1">
    <citation type="submission" date="2024-04" db="EMBL/GenBank/DDBJ databases">
        <title>Genome assembly C_amara_ONT_v2.</title>
        <authorList>
            <person name="Yant L."/>
            <person name="Moore C."/>
            <person name="Slenker M."/>
        </authorList>
    </citation>
    <scope>NUCLEOTIDE SEQUENCE [LARGE SCALE GENOMIC DNA]</scope>
    <source>
        <tissue evidence="1">Leaf</tissue>
    </source>
</reference>
<sequence length="153" mass="17497">MNTALLAKVGWRIIHDNVSLWARVLRKKYKVADVHDMAWIIAKSNWSSTWQSVGMGLREVVLQGLSWVIGDGRNIKFWTEKWLNNRVLVESAVVEIPERYMELCARDLWINGTGWDLTRILPFVAENLHLELAIVVLDTVTGAKTELLMGIRG</sequence>
<protein>
    <submittedName>
        <fullName evidence="1">Ribonuclease H protein</fullName>
    </submittedName>
</protein>
<proteinExistence type="predicted"/>
<accession>A0ABD0ZF48</accession>
<dbReference type="EMBL" id="JBANAX010000789">
    <property type="protein sequence ID" value="KAL1193318.1"/>
    <property type="molecule type" value="Genomic_DNA"/>
</dbReference>
<organism evidence="1 2">
    <name type="scientific">Cardamine amara subsp. amara</name>
    <dbReference type="NCBI Taxonomy" id="228776"/>
    <lineage>
        <taxon>Eukaryota</taxon>
        <taxon>Viridiplantae</taxon>
        <taxon>Streptophyta</taxon>
        <taxon>Embryophyta</taxon>
        <taxon>Tracheophyta</taxon>
        <taxon>Spermatophyta</taxon>
        <taxon>Magnoliopsida</taxon>
        <taxon>eudicotyledons</taxon>
        <taxon>Gunneridae</taxon>
        <taxon>Pentapetalae</taxon>
        <taxon>rosids</taxon>
        <taxon>malvids</taxon>
        <taxon>Brassicales</taxon>
        <taxon>Brassicaceae</taxon>
        <taxon>Cardamineae</taxon>
        <taxon>Cardamine</taxon>
    </lineage>
</organism>
<comment type="caution">
    <text evidence="1">The sequence shown here is derived from an EMBL/GenBank/DDBJ whole genome shotgun (WGS) entry which is preliminary data.</text>
</comment>